<dbReference type="InterPro" id="IPR036388">
    <property type="entry name" value="WH-like_DNA-bd_sf"/>
</dbReference>
<evidence type="ECO:0000259" key="1">
    <source>
        <dbReference type="PROSITE" id="PS50995"/>
    </source>
</evidence>
<sequence length="148" mass="16297">MNIEVPAGQQPLGRLIAALSRQLTARMAMVLEQHALTEAGWWLLTELAVAPDGGLPLNEVARRARLGASTATLLSDQFAERGLLVRERSPQNRRLVLAQLTEAGRRRVTEVRGQLNELFGGTYARLTADEQQTLSRLLTRMLDPDDAG</sequence>
<dbReference type="SMART" id="SM00347">
    <property type="entry name" value="HTH_MARR"/>
    <property type="match status" value="1"/>
</dbReference>
<dbReference type="GO" id="GO:0003700">
    <property type="term" value="F:DNA-binding transcription factor activity"/>
    <property type="evidence" value="ECO:0007669"/>
    <property type="project" value="InterPro"/>
</dbReference>
<dbReference type="PROSITE" id="PS50995">
    <property type="entry name" value="HTH_MARR_2"/>
    <property type="match status" value="1"/>
</dbReference>
<dbReference type="EMBL" id="VIWY01000006">
    <property type="protein sequence ID" value="TWG11347.1"/>
    <property type="molecule type" value="Genomic_DNA"/>
</dbReference>
<feature type="domain" description="HTH marR-type" evidence="1">
    <location>
        <begin position="9"/>
        <end position="143"/>
    </location>
</feature>
<dbReference type="PANTHER" id="PTHR33164">
    <property type="entry name" value="TRANSCRIPTIONAL REGULATOR, MARR FAMILY"/>
    <property type="match status" value="1"/>
</dbReference>
<accession>A0A561VID7</accession>
<comment type="caution">
    <text evidence="2">The sequence shown here is derived from an EMBL/GenBank/DDBJ whole genome shotgun (WGS) entry which is preliminary data.</text>
</comment>
<dbReference type="Gene3D" id="1.10.10.10">
    <property type="entry name" value="Winged helix-like DNA-binding domain superfamily/Winged helix DNA-binding domain"/>
    <property type="match status" value="1"/>
</dbReference>
<reference evidence="2 3" key="1">
    <citation type="submission" date="2019-06" db="EMBL/GenBank/DDBJ databases">
        <title>Sequencing the genomes of 1000 actinobacteria strains.</title>
        <authorList>
            <person name="Klenk H.-P."/>
        </authorList>
    </citation>
    <scope>NUCLEOTIDE SEQUENCE [LARGE SCALE GENOMIC DNA]</scope>
    <source>
        <strain evidence="2 3">DSM 43866</strain>
    </source>
</reference>
<dbReference type="SUPFAM" id="SSF46785">
    <property type="entry name" value="Winged helix' DNA-binding domain"/>
    <property type="match status" value="1"/>
</dbReference>
<dbReference type="InterPro" id="IPR039422">
    <property type="entry name" value="MarR/SlyA-like"/>
</dbReference>
<dbReference type="Proteomes" id="UP000320239">
    <property type="component" value="Unassembled WGS sequence"/>
</dbReference>
<dbReference type="PANTHER" id="PTHR33164:SF43">
    <property type="entry name" value="HTH-TYPE TRANSCRIPTIONAL REPRESSOR YETL"/>
    <property type="match status" value="1"/>
</dbReference>
<evidence type="ECO:0000313" key="2">
    <source>
        <dbReference type="EMBL" id="TWG11347.1"/>
    </source>
</evidence>
<dbReference type="OrthoDB" id="391755at2"/>
<evidence type="ECO:0000313" key="3">
    <source>
        <dbReference type="Proteomes" id="UP000320239"/>
    </source>
</evidence>
<organism evidence="2 3">
    <name type="scientific">Actinoplanes teichomyceticus</name>
    <dbReference type="NCBI Taxonomy" id="1867"/>
    <lineage>
        <taxon>Bacteria</taxon>
        <taxon>Bacillati</taxon>
        <taxon>Actinomycetota</taxon>
        <taxon>Actinomycetes</taxon>
        <taxon>Micromonosporales</taxon>
        <taxon>Micromonosporaceae</taxon>
        <taxon>Actinoplanes</taxon>
    </lineage>
</organism>
<name>A0A561VID7_ACTTI</name>
<dbReference type="RefSeq" id="WP_122978259.1">
    <property type="nucleotide sequence ID" value="NZ_BOMX01000149.1"/>
</dbReference>
<dbReference type="GO" id="GO:0006950">
    <property type="term" value="P:response to stress"/>
    <property type="evidence" value="ECO:0007669"/>
    <property type="project" value="TreeGrafter"/>
</dbReference>
<proteinExistence type="predicted"/>
<protein>
    <submittedName>
        <fullName evidence="2">MarR family transcriptional regulator</fullName>
    </submittedName>
</protein>
<dbReference type="PRINTS" id="PR00598">
    <property type="entry name" value="HTHMARR"/>
</dbReference>
<gene>
    <name evidence="2" type="ORF">FHX34_10677</name>
</gene>
<keyword evidence="3" id="KW-1185">Reference proteome</keyword>
<dbReference type="InterPro" id="IPR000835">
    <property type="entry name" value="HTH_MarR-typ"/>
</dbReference>
<dbReference type="Pfam" id="PF01047">
    <property type="entry name" value="MarR"/>
    <property type="match status" value="1"/>
</dbReference>
<dbReference type="AlphaFoldDB" id="A0A561VID7"/>
<dbReference type="InterPro" id="IPR036390">
    <property type="entry name" value="WH_DNA-bd_sf"/>
</dbReference>